<evidence type="ECO:0000259" key="9">
    <source>
        <dbReference type="PROSITE" id="PS50071"/>
    </source>
</evidence>
<sequence>MSEVTGSPCDPETAGRDSGEGDEVPREQDSPIAEEMPEDCGDGNAETTADEDALANFRHKFSIRSLLGIEAQSSADMTRDGAGSHGSQREDTRKDTGKEMSEDDKKSSKPATSEKPKRNRTTFSTRQLQELERAFRQTHYPDIFMREELAMRVNLPESRVQVWFQNRRAKWRKREKHLHDMGDVEFPDGSRERLHYGPFSRFDPLGHLPPYPLLGLYPHLFPTQGNPLLLNIPKAVGYGAPFMAFPKKPAAAENVTSTCPAHAQETSPAESEKEEKED</sequence>
<dbReference type="CDD" id="cd00086">
    <property type="entry name" value="homeodomain"/>
    <property type="match status" value="1"/>
</dbReference>
<keyword evidence="4 6" id="KW-0371">Homeobox</keyword>
<name>A0A8J9ZN57_BRALA</name>
<feature type="compositionally biased region" description="Polar residues" evidence="8">
    <location>
        <begin position="254"/>
        <end position="269"/>
    </location>
</feature>
<keyword evidence="5 6" id="KW-0539">Nucleus</keyword>
<feature type="compositionally biased region" description="Basic and acidic residues" evidence="8">
    <location>
        <begin position="13"/>
        <end position="29"/>
    </location>
</feature>
<dbReference type="InterPro" id="IPR017970">
    <property type="entry name" value="Homeobox_CS"/>
</dbReference>
<evidence type="ECO:0000313" key="11">
    <source>
        <dbReference type="Proteomes" id="UP000838412"/>
    </source>
</evidence>
<feature type="DNA-binding region" description="Homeobox" evidence="6">
    <location>
        <begin position="116"/>
        <end position="175"/>
    </location>
</feature>
<organism evidence="10 11">
    <name type="scientific">Branchiostoma lanceolatum</name>
    <name type="common">Common lancelet</name>
    <name type="synonym">Amphioxus lanceolatum</name>
    <dbReference type="NCBI Taxonomy" id="7740"/>
    <lineage>
        <taxon>Eukaryota</taxon>
        <taxon>Metazoa</taxon>
        <taxon>Chordata</taxon>
        <taxon>Cephalochordata</taxon>
        <taxon>Leptocardii</taxon>
        <taxon>Amphioxiformes</taxon>
        <taxon>Branchiostomatidae</taxon>
        <taxon>Branchiostoma</taxon>
    </lineage>
</organism>
<gene>
    <name evidence="10" type="primary">ARX</name>
    <name evidence="10" type="ORF">BLAG_LOCUS15329</name>
</gene>
<dbReference type="GO" id="GO:0000977">
    <property type="term" value="F:RNA polymerase II transcription regulatory region sequence-specific DNA binding"/>
    <property type="evidence" value="ECO:0007669"/>
    <property type="project" value="TreeGrafter"/>
</dbReference>
<dbReference type="InterPro" id="IPR009057">
    <property type="entry name" value="Homeodomain-like_sf"/>
</dbReference>
<feature type="region of interest" description="Disordered" evidence="8">
    <location>
        <begin position="69"/>
        <end position="127"/>
    </location>
</feature>
<dbReference type="AlphaFoldDB" id="A0A8J9ZN57"/>
<dbReference type="GO" id="GO:0000981">
    <property type="term" value="F:DNA-binding transcription factor activity, RNA polymerase II-specific"/>
    <property type="evidence" value="ECO:0007669"/>
    <property type="project" value="InterPro"/>
</dbReference>
<dbReference type="InterPro" id="IPR050649">
    <property type="entry name" value="Paired_Homeobox_TFs"/>
</dbReference>
<dbReference type="PANTHER" id="PTHR24329:SF543">
    <property type="entry name" value="FI01017P-RELATED"/>
    <property type="match status" value="1"/>
</dbReference>
<dbReference type="SUPFAM" id="SSF46689">
    <property type="entry name" value="Homeodomain-like"/>
    <property type="match status" value="1"/>
</dbReference>
<dbReference type="Pfam" id="PF00046">
    <property type="entry name" value="Homeodomain"/>
    <property type="match status" value="1"/>
</dbReference>
<dbReference type="EMBL" id="OV696688">
    <property type="protein sequence ID" value="CAH1257370.1"/>
    <property type="molecule type" value="Genomic_DNA"/>
</dbReference>
<dbReference type="InterPro" id="IPR001356">
    <property type="entry name" value="HD"/>
</dbReference>
<dbReference type="Proteomes" id="UP000838412">
    <property type="component" value="Chromosome 3"/>
</dbReference>
<comment type="subcellular location">
    <subcellularLocation>
        <location evidence="1 6 7">Nucleus</location>
    </subcellularLocation>
</comment>
<evidence type="ECO:0000256" key="2">
    <source>
        <dbReference type="ARBA" id="ARBA00022473"/>
    </source>
</evidence>
<evidence type="ECO:0000256" key="7">
    <source>
        <dbReference type="RuleBase" id="RU000682"/>
    </source>
</evidence>
<protein>
    <submittedName>
        <fullName evidence="10">ARX protein</fullName>
    </submittedName>
</protein>
<dbReference type="Gene3D" id="1.10.10.60">
    <property type="entry name" value="Homeodomain-like"/>
    <property type="match status" value="1"/>
</dbReference>
<evidence type="ECO:0000256" key="1">
    <source>
        <dbReference type="ARBA" id="ARBA00004123"/>
    </source>
</evidence>
<accession>A0A8J9ZN57</accession>
<keyword evidence="11" id="KW-1185">Reference proteome</keyword>
<dbReference type="OrthoDB" id="6159439at2759"/>
<keyword evidence="2" id="KW-0217">Developmental protein</keyword>
<feature type="region of interest" description="Disordered" evidence="8">
    <location>
        <begin position="251"/>
        <end position="278"/>
    </location>
</feature>
<evidence type="ECO:0000256" key="3">
    <source>
        <dbReference type="ARBA" id="ARBA00023125"/>
    </source>
</evidence>
<proteinExistence type="predicted"/>
<feature type="compositionally biased region" description="Basic and acidic residues" evidence="8">
    <location>
        <begin position="87"/>
        <end position="116"/>
    </location>
</feature>
<feature type="domain" description="Homeobox" evidence="9">
    <location>
        <begin position="114"/>
        <end position="174"/>
    </location>
</feature>
<dbReference type="SMART" id="SM00389">
    <property type="entry name" value="HOX"/>
    <property type="match status" value="1"/>
</dbReference>
<evidence type="ECO:0000256" key="5">
    <source>
        <dbReference type="ARBA" id="ARBA00023242"/>
    </source>
</evidence>
<keyword evidence="3 6" id="KW-0238">DNA-binding</keyword>
<evidence type="ECO:0000256" key="8">
    <source>
        <dbReference type="SAM" id="MobiDB-lite"/>
    </source>
</evidence>
<evidence type="ECO:0000313" key="10">
    <source>
        <dbReference type="EMBL" id="CAH1257370.1"/>
    </source>
</evidence>
<dbReference type="PROSITE" id="PS00027">
    <property type="entry name" value="HOMEOBOX_1"/>
    <property type="match status" value="1"/>
</dbReference>
<dbReference type="PANTHER" id="PTHR24329">
    <property type="entry name" value="HOMEOBOX PROTEIN ARISTALESS"/>
    <property type="match status" value="1"/>
</dbReference>
<dbReference type="PROSITE" id="PS50071">
    <property type="entry name" value="HOMEOBOX_2"/>
    <property type="match status" value="1"/>
</dbReference>
<reference evidence="10" key="1">
    <citation type="submission" date="2022-01" db="EMBL/GenBank/DDBJ databases">
        <authorList>
            <person name="Braso-Vives M."/>
        </authorList>
    </citation>
    <scope>NUCLEOTIDE SEQUENCE</scope>
</reference>
<evidence type="ECO:0000256" key="6">
    <source>
        <dbReference type="PROSITE-ProRule" id="PRU00108"/>
    </source>
</evidence>
<dbReference type="FunFam" id="1.10.10.60:FF:000057">
    <property type="entry name" value="Short stature homeobox 2"/>
    <property type="match status" value="1"/>
</dbReference>
<feature type="region of interest" description="Disordered" evidence="8">
    <location>
        <begin position="1"/>
        <end position="52"/>
    </location>
</feature>
<evidence type="ECO:0000256" key="4">
    <source>
        <dbReference type="ARBA" id="ARBA00023155"/>
    </source>
</evidence>
<dbReference type="GO" id="GO:0005634">
    <property type="term" value="C:nucleus"/>
    <property type="evidence" value="ECO:0007669"/>
    <property type="project" value="UniProtKB-SubCell"/>
</dbReference>